<comment type="caution">
    <text evidence="2">The sequence shown here is derived from an EMBL/GenBank/DDBJ whole genome shotgun (WGS) entry which is preliminary data.</text>
</comment>
<dbReference type="EMBL" id="SSTJ01000001">
    <property type="protein sequence ID" value="THG38908.1"/>
    <property type="molecule type" value="Genomic_DNA"/>
</dbReference>
<dbReference type="AlphaFoldDB" id="A0A4S4G7Q7"/>
<sequence>MEELQNEALSVDALLLARGYLYALFGKAFSGEPDGALVQTLSDANTLDALEEYTGESGALGELRDYLRGLSAFVGDEAAIDRARSEFTRVFIGPATLPALCWGSPYESNDPALFQKGTLEVREAYERSGLVPSRMLHVPDDHIALECNFMAEMGRRCATLFEAGQIDALAESIKAQKSFLDRHMLDWIPLYASGLERSGKALFYSRLASGIAELVRLDSTLLGEVLFWLEAGKSESSLSGLSQAMKNCTETLPEFRSAIEHVLKLSPKFSEEYALVAIA</sequence>
<accession>A0A4S4G7Q7</accession>
<gene>
    <name evidence="2" type="ORF">E5986_01045</name>
</gene>
<proteinExistence type="predicted"/>
<organism evidence="2 3">
    <name type="scientific">Adlercreutzia caecimuris</name>
    <dbReference type="NCBI Taxonomy" id="671266"/>
    <lineage>
        <taxon>Bacteria</taxon>
        <taxon>Bacillati</taxon>
        <taxon>Actinomycetota</taxon>
        <taxon>Coriobacteriia</taxon>
        <taxon>Eggerthellales</taxon>
        <taxon>Eggerthellaceae</taxon>
        <taxon>Adlercreutzia</taxon>
    </lineage>
</organism>
<dbReference type="Proteomes" id="UP000308978">
    <property type="component" value="Unassembled WGS sequence"/>
</dbReference>
<dbReference type="RefSeq" id="WP_136432543.1">
    <property type="nucleotide sequence ID" value="NZ_SSTJ01000001.1"/>
</dbReference>
<protein>
    <recommendedName>
        <fullName evidence="4">Molecular chaperone TorD</fullName>
    </recommendedName>
</protein>
<dbReference type="SUPFAM" id="SSF89155">
    <property type="entry name" value="TorD-like"/>
    <property type="match status" value="1"/>
</dbReference>
<dbReference type="Pfam" id="PF02613">
    <property type="entry name" value="Nitrate_red_del"/>
    <property type="match status" value="1"/>
</dbReference>
<dbReference type="InterPro" id="IPR036411">
    <property type="entry name" value="TorD-like_sf"/>
</dbReference>
<dbReference type="InterPro" id="IPR020945">
    <property type="entry name" value="DMSO/NO3_reduct_chaperone"/>
</dbReference>
<dbReference type="InterPro" id="IPR050289">
    <property type="entry name" value="TorD/DmsD_chaperones"/>
</dbReference>
<evidence type="ECO:0000313" key="2">
    <source>
        <dbReference type="EMBL" id="THG38908.1"/>
    </source>
</evidence>
<evidence type="ECO:0000313" key="3">
    <source>
        <dbReference type="Proteomes" id="UP000308978"/>
    </source>
</evidence>
<name>A0A4S4G7Q7_9ACTN</name>
<keyword evidence="1" id="KW-0143">Chaperone</keyword>
<evidence type="ECO:0008006" key="4">
    <source>
        <dbReference type="Google" id="ProtNLM"/>
    </source>
</evidence>
<dbReference type="PANTHER" id="PTHR34227:SF1">
    <property type="entry name" value="DIMETHYL SULFOXIDE REDUCTASE CHAPERONE-RELATED"/>
    <property type="match status" value="1"/>
</dbReference>
<dbReference type="Gene3D" id="1.10.3480.10">
    <property type="entry name" value="TorD-like"/>
    <property type="match status" value="1"/>
</dbReference>
<evidence type="ECO:0000256" key="1">
    <source>
        <dbReference type="ARBA" id="ARBA00023186"/>
    </source>
</evidence>
<dbReference type="PANTHER" id="PTHR34227">
    <property type="entry name" value="CHAPERONE PROTEIN YCDY"/>
    <property type="match status" value="1"/>
</dbReference>
<reference evidence="2 3" key="1">
    <citation type="submission" date="2019-04" db="EMBL/GenBank/DDBJ databases">
        <title>Microbes associate with the intestines of laboratory mice.</title>
        <authorList>
            <person name="Navarre W."/>
            <person name="Wong E."/>
            <person name="Huang K.C."/>
            <person name="Tropini C."/>
            <person name="Ng K."/>
            <person name="Yu B."/>
        </authorList>
    </citation>
    <scope>NUCLEOTIDE SEQUENCE [LARGE SCALE GENOMIC DNA]</scope>
    <source>
        <strain evidence="2 3">NM80_B27</strain>
    </source>
</reference>